<dbReference type="PANTHER" id="PTHR18945">
    <property type="entry name" value="NEUROTRANSMITTER GATED ION CHANNEL"/>
    <property type="match status" value="1"/>
</dbReference>
<dbReference type="Proteomes" id="UP001208570">
    <property type="component" value="Unassembled WGS sequence"/>
</dbReference>
<dbReference type="EMBL" id="JAODUP010001212">
    <property type="protein sequence ID" value="KAK2140892.1"/>
    <property type="molecule type" value="Genomic_DNA"/>
</dbReference>
<feature type="compositionally biased region" description="Basic and acidic residues" evidence="5">
    <location>
        <begin position="224"/>
        <end position="237"/>
    </location>
</feature>
<feature type="transmembrane region" description="Helical" evidence="6">
    <location>
        <begin position="303"/>
        <end position="320"/>
    </location>
</feature>
<dbReference type="GO" id="GO:0005230">
    <property type="term" value="F:extracellular ligand-gated monoatomic ion channel activity"/>
    <property type="evidence" value="ECO:0007669"/>
    <property type="project" value="InterPro"/>
</dbReference>
<dbReference type="GO" id="GO:0016020">
    <property type="term" value="C:membrane"/>
    <property type="evidence" value="ECO:0007669"/>
    <property type="project" value="UniProtKB-SubCell"/>
</dbReference>
<gene>
    <name evidence="8" type="ORF">LSH36_1210g00001</name>
</gene>
<keyword evidence="9" id="KW-1185">Reference proteome</keyword>
<dbReference type="CDD" id="cd18989">
    <property type="entry name" value="LGIC_ECD_cation"/>
    <property type="match status" value="1"/>
</dbReference>
<evidence type="ECO:0000256" key="6">
    <source>
        <dbReference type="SAM" id="Phobius"/>
    </source>
</evidence>
<dbReference type="InterPro" id="IPR036734">
    <property type="entry name" value="Neur_chan_lig-bd_sf"/>
</dbReference>
<dbReference type="SUPFAM" id="SSF63712">
    <property type="entry name" value="Nicotinic receptor ligand binding domain-like"/>
    <property type="match status" value="1"/>
</dbReference>
<keyword evidence="4 6" id="KW-0472">Membrane</keyword>
<evidence type="ECO:0000256" key="5">
    <source>
        <dbReference type="SAM" id="MobiDB-lite"/>
    </source>
</evidence>
<evidence type="ECO:0000256" key="1">
    <source>
        <dbReference type="ARBA" id="ARBA00004141"/>
    </source>
</evidence>
<name>A0AAD9ITW7_9ANNE</name>
<reference evidence="8" key="1">
    <citation type="journal article" date="2023" name="Mol. Biol. Evol.">
        <title>Third-Generation Sequencing Reveals the Adaptive Role of the Epigenome in Three Deep-Sea Polychaetes.</title>
        <authorList>
            <person name="Perez M."/>
            <person name="Aroh O."/>
            <person name="Sun Y."/>
            <person name="Lan Y."/>
            <person name="Juniper S.K."/>
            <person name="Young C.R."/>
            <person name="Angers B."/>
            <person name="Qian P.Y."/>
        </authorList>
    </citation>
    <scope>NUCLEOTIDE SEQUENCE</scope>
    <source>
        <strain evidence="8">P08H-3</strain>
    </source>
</reference>
<evidence type="ECO:0000259" key="7">
    <source>
        <dbReference type="Pfam" id="PF02931"/>
    </source>
</evidence>
<sequence length="341" mass="38477">MVYTEEWGNLPCGPGRIGLLLDPSYPQIPSPTQHPLHLSKITFLRRTQLPSEAMGDNITQSAEGIYGDYRNFQANIFPDGRIRWEPGGVFKTMCQIDITYYPFDEQACDLVFGAWSYYTTKMNLTTDSVEVTMDSFETNGEWDVTDTRVSIYLTCTMAITTMAMVATVFVLNLYSMKEKPVPHWAKKIFVIYLAPILCICNCASANERKYSGSQPIGHRHRPRDRGSDGSGDDREMAGGRTSVPSFAEVAANIQVRTRSPGKRTPIFLDGDIGKDFEKDGDGPEACHEYNRDWVHVAAVCDRFFFWLCLLFIVVSTLLLFHPLTTSRYFKIPILEAANKGK</sequence>
<dbReference type="InterPro" id="IPR006202">
    <property type="entry name" value="Neur_chan_lig-bd"/>
</dbReference>
<feature type="transmembrane region" description="Helical" evidence="6">
    <location>
        <begin position="151"/>
        <end position="176"/>
    </location>
</feature>
<protein>
    <recommendedName>
        <fullName evidence="7">Neurotransmitter-gated ion-channel ligand-binding domain-containing protein</fullName>
    </recommendedName>
</protein>
<comment type="subcellular location">
    <subcellularLocation>
        <location evidence="1">Membrane</location>
        <topology evidence="1">Multi-pass membrane protein</topology>
    </subcellularLocation>
</comment>
<keyword evidence="2 6" id="KW-0812">Transmembrane</keyword>
<comment type="caution">
    <text evidence="8">The sequence shown here is derived from an EMBL/GenBank/DDBJ whole genome shotgun (WGS) entry which is preliminary data.</text>
</comment>
<dbReference type="PROSITE" id="PS00236">
    <property type="entry name" value="NEUROTR_ION_CHANNEL"/>
    <property type="match status" value="1"/>
</dbReference>
<feature type="domain" description="Neurotransmitter-gated ion-channel ligand-binding" evidence="7">
    <location>
        <begin position="61"/>
        <end position="170"/>
    </location>
</feature>
<organism evidence="8 9">
    <name type="scientific">Paralvinella palmiformis</name>
    <dbReference type="NCBI Taxonomy" id="53620"/>
    <lineage>
        <taxon>Eukaryota</taxon>
        <taxon>Metazoa</taxon>
        <taxon>Spiralia</taxon>
        <taxon>Lophotrochozoa</taxon>
        <taxon>Annelida</taxon>
        <taxon>Polychaeta</taxon>
        <taxon>Sedentaria</taxon>
        <taxon>Canalipalpata</taxon>
        <taxon>Terebellida</taxon>
        <taxon>Terebelliformia</taxon>
        <taxon>Alvinellidae</taxon>
        <taxon>Paralvinella</taxon>
    </lineage>
</organism>
<evidence type="ECO:0000313" key="8">
    <source>
        <dbReference type="EMBL" id="KAK2140892.1"/>
    </source>
</evidence>
<evidence type="ECO:0000256" key="4">
    <source>
        <dbReference type="ARBA" id="ARBA00023136"/>
    </source>
</evidence>
<keyword evidence="3 6" id="KW-1133">Transmembrane helix</keyword>
<dbReference type="InterPro" id="IPR006201">
    <property type="entry name" value="Neur_channel"/>
</dbReference>
<feature type="region of interest" description="Disordered" evidence="5">
    <location>
        <begin position="210"/>
        <end position="240"/>
    </location>
</feature>
<dbReference type="InterPro" id="IPR018000">
    <property type="entry name" value="Neurotransmitter_ion_chnl_CS"/>
</dbReference>
<evidence type="ECO:0000313" key="9">
    <source>
        <dbReference type="Proteomes" id="UP001208570"/>
    </source>
</evidence>
<dbReference type="InterPro" id="IPR036719">
    <property type="entry name" value="Neuro-gated_channel_TM_sf"/>
</dbReference>
<dbReference type="SUPFAM" id="SSF90112">
    <property type="entry name" value="Neurotransmitter-gated ion-channel transmembrane pore"/>
    <property type="match status" value="1"/>
</dbReference>
<proteinExistence type="predicted"/>
<dbReference type="GO" id="GO:0004888">
    <property type="term" value="F:transmembrane signaling receptor activity"/>
    <property type="evidence" value="ECO:0007669"/>
    <property type="project" value="InterPro"/>
</dbReference>
<dbReference type="Pfam" id="PF02931">
    <property type="entry name" value="Neur_chan_LBD"/>
    <property type="match status" value="1"/>
</dbReference>
<accession>A0AAD9ITW7</accession>
<evidence type="ECO:0000256" key="2">
    <source>
        <dbReference type="ARBA" id="ARBA00022692"/>
    </source>
</evidence>
<feature type="transmembrane region" description="Helical" evidence="6">
    <location>
        <begin position="188"/>
        <end position="206"/>
    </location>
</feature>
<dbReference type="Gene3D" id="2.70.170.10">
    <property type="entry name" value="Neurotransmitter-gated ion-channel ligand-binding domain"/>
    <property type="match status" value="1"/>
</dbReference>
<dbReference type="AlphaFoldDB" id="A0AAD9ITW7"/>
<evidence type="ECO:0000256" key="3">
    <source>
        <dbReference type="ARBA" id="ARBA00022989"/>
    </source>
</evidence>